<sequence length="1037" mass="115181">MTDDGGSLLEGVYESLITEGLQRRLDRAQAVLASQAVPDGEEPDILSRHVAQAVARVLRGERRPDVRVELVNRLLGVIGADEDGVVEASRQLLSVSYTGHHGTARPTGRPATPLSDAALLTNASGEPGIGHELRAEIPSADRVDVVMAFVKWHGIRVIESQLRDLRDRGVPFRLITTTYMGATERAALDRLVTEFGAEARVQYDSLRTRLHAKAWLFRRNTGFDTAYVGSSNLSRAALLDGVEWNVRLSAVATPALIEKFQATFDSYWHDATFEAYDPQRDRDRLDDALAEASGRRTHDRVTLSLSGLEVRPYPHQAEMLEQLDVERVVHDRHRNLVVAATGTGKTVVAALDYRRLSDQLGGRPTLLFVAHRREILEQSLRTYREVLADPDFGELYVGGARPERWRHVFASVQSLTAYGIGNLPEDAFAVVVIDEFHHAEARTYRSLLERLRPRELLGLTATPERGDGTDVRSFFGGRVAAELRLWDALKAELLTPFHYFAVADGTDLRSVDWTNGAYAVQSLSQVFTGNDARARLVLKALRDKVLDLDGMRALCFCVSREHAHYMAEVFTRAGIRSAAVLGDTAPQDRDRHVGDLRSGRLQALFTVDVFNEGVDVPAINTVLFLRPTESSTVFLQQLGRGLRRAPGKAVLTALDFVGHHRKEFRFDQRFRAVTGVTRTQLLQDVEAGFPFLPAGTQIVLDRLSEELVLRNIRERVSSRWAQLTAELRAHPTGDLGVFLRDSGSELADVLRDGRSWTRLRREAGVDAAPAGPREEKLLRRVRVLAHVDDPMRARAYGSWLSDDAGAYEDAPPEMQAYARMLFFSLFPDGGGFASYDEGLRALRLERAVCEDLRAVLDLGLQGAAHVTHPLGGTDGRLVDRPLRVHGRYTREEAVAALDYVELSGRKPNSFREGVLFSAAANSDAFFVTLNKSEADYSPTTMYRDYAISPTLFHWESQSGTTIASRTGQRYLDHERLGSHVLLFVRTAKTTELGGGAPYLFLGPASYVEHRGERPIAITWRLHTAMPADHFAVASVVA</sequence>
<name>A0ABP5DWP9_9MICO</name>
<keyword evidence="3" id="KW-0378">Hydrolase</keyword>
<dbReference type="SUPFAM" id="SSF56024">
    <property type="entry name" value="Phospholipase D/nuclease"/>
    <property type="match status" value="1"/>
</dbReference>
<dbReference type="CDD" id="cd18032">
    <property type="entry name" value="DEXHc_RE_I_III_res"/>
    <property type="match status" value="1"/>
</dbReference>
<dbReference type="CDD" id="cd18799">
    <property type="entry name" value="SF2_C_EcoAI-like"/>
    <property type="match status" value="1"/>
</dbReference>
<protein>
    <submittedName>
        <fullName evidence="3">DEAD/DEAH box helicase</fullName>
    </submittedName>
</protein>
<evidence type="ECO:0000259" key="2">
    <source>
        <dbReference type="PROSITE" id="PS51194"/>
    </source>
</evidence>
<feature type="domain" description="Helicase C-terminal" evidence="2">
    <location>
        <begin position="540"/>
        <end position="686"/>
    </location>
</feature>
<dbReference type="CDD" id="cd09203">
    <property type="entry name" value="PLDc_N_DEXD_b1"/>
    <property type="match status" value="1"/>
</dbReference>
<dbReference type="GO" id="GO:0004386">
    <property type="term" value="F:helicase activity"/>
    <property type="evidence" value="ECO:0007669"/>
    <property type="project" value="UniProtKB-KW"/>
</dbReference>
<dbReference type="PROSITE" id="PS51194">
    <property type="entry name" value="HELICASE_CTER"/>
    <property type="match status" value="1"/>
</dbReference>
<dbReference type="EMBL" id="BAAAPU010000009">
    <property type="protein sequence ID" value="GAA1987601.1"/>
    <property type="molecule type" value="Genomic_DNA"/>
</dbReference>
<dbReference type="Pfam" id="PF11907">
    <property type="entry name" value="DUF3427"/>
    <property type="match status" value="1"/>
</dbReference>
<keyword evidence="3" id="KW-0067">ATP-binding</keyword>
<evidence type="ECO:0000313" key="3">
    <source>
        <dbReference type="EMBL" id="GAA1987601.1"/>
    </source>
</evidence>
<keyword evidence="3" id="KW-0547">Nucleotide-binding</keyword>
<dbReference type="PROSITE" id="PS51192">
    <property type="entry name" value="HELICASE_ATP_BIND_1"/>
    <property type="match status" value="1"/>
</dbReference>
<dbReference type="Gene3D" id="3.30.870.10">
    <property type="entry name" value="Endonuclease Chain A"/>
    <property type="match status" value="1"/>
</dbReference>
<comment type="caution">
    <text evidence="3">The sequence shown here is derived from an EMBL/GenBank/DDBJ whole genome shotgun (WGS) entry which is preliminary data.</text>
</comment>
<gene>
    <name evidence="3" type="ORF">GCM10009817_31460</name>
</gene>
<dbReference type="InterPro" id="IPR021835">
    <property type="entry name" value="DUF3427"/>
</dbReference>
<dbReference type="Proteomes" id="UP001500013">
    <property type="component" value="Unassembled WGS sequence"/>
</dbReference>
<dbReference type="Pfam" id="PF13091">
    <property type="entry name" value="PLDc_2"/>
    <property type="match status" value="1"/>
</dbReference>
<dbReference type="Pfam" id="PF00271">
    <property type="entry name" value="Helicase_C"/>
    <property type="match status" value="1"/>
</dbReference>
<dbReference type="Pfam" id="PF04851">
    <property type="entry name" value="ResIII"/>
    <property type="match status" value="1"/>
</dbReference>
<proteinExistence type="predicted"/>
<feature type="domain" description="Helicase ATP-binding" evidence="1">
    <location>
        <begin position="326"/>
        <end position="481"/>
    </location>
</feature>
<dbReference type="InterPro" id="IPR014001">
    <property type="entry name" value="Helicase_ATP-bd"/>
</dbReference>
<dbReference type="SMART" id="SM00487">
    <property type="entry name" value="DEXDc"/>
    <property type="match status" value="1"/>
</dbReference>
<keyword evidence="4" id="KW-1185">Reference proteome</keyword>
<dbReference type="InterPro" id="IPR052511">
    <property type="entry name" value="ATP-dep_Helicase"/>
</dbReference>
<dbReference type="InterPro" id="IPR006935">
    <property type="entry name" value="Helicase/UvrB_N"/>
</dbReference>
<accession>A0ABP5DWP9</accession>
<organism evidence="3 4">
    <name type="scientific">Terrabacter lapilli</name>
    <dbReference type="NCBI Taxonomy" id="436231"/>
    <lineage>
        <taxon>Bacteria</taxon>
        <taxon>Bacillati</taxon>
        <taxon>Actinomycetota</taxon>
        <taxon>Actinomycetes</taxon>
        <taxon>Micrococcales</taxon>
        <taxon>Intrasporangiaceae</taxon>
        <taxon>Terrabacter</taxon>
    </lineage>
</organism>
<dbReference type="InterPro" id="IPR027417">
    <property type="entry name" value="P-loop_NTPase"/>
</dbReference>
<dbReference type="InterPro" id="IPR001650">
    <property type="entry name" value="Helicase_C-like"/>
</dbReference>
<dbReference type="PANTHER" id="PTHR47962:SF7">
    <property type="entry name" value="MITOCHONDRIAL ATP-DEPENDENT HELICASE IRC3-RELATED"/>
    <property type="match status" value="1"/>
</dbReference>
<keyword evidence="3" id="KW-0347">Helicase</keyword>
<dbReference type="Gene3D" id="3.40.50.300">
    <property type="entry name" value="P-loop containing nucleotide triphosphate hydrolases"/>
    <property type="match status" value="2"/>
</dbReference>
<evidence type="ECO:0000259" key="1">
    <source>
        <dbReference type="PROSITE" id="PS51192"/>
    </source>
</evidence>
<reference evidence="4" key="1">
    <citation type="journal article" date="2019" name="Int. J. Syst. Evol. Microbiol.">
        <title>The Global Catalogue of Microorganisms (GCM) 10K type strain sequencing project: providing services to taxonomists for standard genome sequencing and annotation.</title>
        <authorList>
            <consortium name="The Broad Institute Genomics Platform"/>
            <consortium name="The Broad Institute Genome Sequencing Center for Infectious Disease"/>
            <person name="Wu L."/>
            <person name="Ma J."/>
        </authorList>
    </citation>
    <scope>NUCLEOTIDE SEQUENCE [LARGE SCALE GENOMIC DNA]</scope>
    <source>
        <strain evidence="4">JCM 15628</strain>
    </source>
</reference>
<dbReference type="RefSeq" id="WP_344064591.1">
    <property type="nucleotide sequence ID" value="NZ_BAAAPU010000009.1"/>
</dbReference>
<dbReference type="PANTHER" id="PTHR47962">
    <property type="entry name" value="ATP-DEPENDENT HELICASE LHR-RELATED-RELATED"/>
    <property type="match status" value="1"/>
</dbReference>
<dbReference type="SMART" id="SM00490">
    <property type="entry name" value="HELICc"/>
    <property type="match status" value="1"/>
</dbReference>
<dbReference type="InterPro" id="IPR025202">
    <property type="entry name" value="PLD-like_dom"/>
</dbReference>
<evidence type="ECO:0000313" key="4">
    <source>
        <dbReference type="Proteomes" id="UP001500013"/>
    </source>
</evidence>
<dbReference type="SUPFAM" id="SSF52540">
    <property type="entry name" value="P-loop containing nucleoside triphosphate hydrolases"/>
    <property type="match status" value="1"/>
</dbReference>